<evidence type="ECO:0000259" key="1">
    <source>
        <dbReference type="Pfam" id="PF05076"/>
    </source>
</evidence>
<comment type="caution">
    <text evidence="2">The sequence shown here is derived from an EMBL/GenBank/DDBJ whole genome shotgun (WGS) entry which is preliminary data.</text>
</comment>
<evidence type="ECO:0000313" key="3">
    <source>
        <dbReference type="Proteomes" id="UP000433737"/>
    </source>
</evidence>
<name>A0AAX3JB22_9GAMM</name>
<dbReference type="Pfam" id="PF05076">
    <property type="entry name" value="SUFU"/>
    <property type="match status" value="1"/>
</dbReference>
<dbReference type="Proteomes" id="UP000433737">
    <property type="component" value="Unassembled WGS sequence"/>
</dbReference>
<accession>A0AAX3JB22</accession>
<dbReference type="InterPro" id="IPR020941">
    <property type="entry name" value="SUFU-like_domain"/>
</dbReference>
<feature type="domain" description="Suppressor of fused-like" evidence="1">
    <location>
        <begin position="280"/>
        <end position="432"/>
    </location>
</feature>
<dbReference type="EMBL" id="CABWMH010000037">
    <property type="protein sequence ID" value="VXC47264.1"/>
    <property type="molecule type" value="Genomic_DNA"/>
</dbReference>
<sequence>MTARFAPVRFHFQSAKRSVSASAAAPLPPESDSAILDSMTHFETITLVSDGGSHDPALFSGKMDSSRLCRGTMTYKSLIAEVHNQQRTLTAIVEQDARTAYFYIWPTDLFRSQYAVRGCWLRNLLPAPAQEDREAMEQGIAPLLSAEYCRNLEAEPEFDPAGLQVLWEPSDDGAALWYYGQLLAVIPGWSLYQDKQVSFSAGCIKKNRLTAPLGSASTNDYYARAEQQRQFWREWHDGSEWDKVQQDLMACYQARFGESVKYYAIDQGSWPPMAISQHWHQGVWYFLTLGMSIRPMPQVDYLFDELAPQYRRIELGMAVDGEVMTEGNAVQMASALAEFVHLPWARLTWLGEGHTLASEVAPVGFDSFLLAGELASESAQFKLPKRDGDRPTLLWTTPITEAERQFAQADEHGGQQLRERLTADGNNHIFRPRQQVVDSPE</sequence>
<organism evidence="2 3">
    <name type="scientific">Pantoea brenneri</name>
    <dbReference type="NCBI Taxonomy" id="472694"/>
    <lineage>
        <taxon>Bacteria</taxon>
        <taxon>Pseudomonadati</taxon>
        <taxon>Pseudomonadota</taxon>
        <taxon>Gammaproteobacteria</taxon>
        <taxon>Enterobacterales</taxon>
        <taxon>Erwiniaceae</taxon>
        <taxon>Pantoea</taxon>
    </lineage>
</organism>
<proteinExistence type="predicted"/>
<protein>
    <submittedName>
        <fullName evidence="2">Suppressor of fused protein (SUFU)</fullName>
    </submittedName>
</protein>
<reference evidence="2 3" key="1">
    <citation type="submission" date="2019-10" db="EMBL/GenBank/DDBJ databases">
        <authorList>
            <person name="Karimi E."/>
        </authorList>
    </citation>
    <scope>NUCLEOTIDE SEQUENCE [LARGE SCALE GENOMIC DNA]</scope>
    <source>
        <strain evidence="2">Pantoea sp. 111</strain>
    </source>
</reference>
<gene>
    <name evidence="2" type="ORF">PANT111_420043</name>
</gene>
<dbReference type="AlphaFoldDB" id="A0AAX3JB22"/>
<evidence type="ECO:0000313" key="2">
    <source>
        <dbReference type="EMBL" id="VXC47264.1"/>
    </source>
</evidence>